<dbReference type="Pfam" id="PF04991">
    <property type="entry name" value="LicD"/>
    <property type="match status" value="1"/>
</dbReference>
<evidence type="ECO:0000259" key="1">
    <source>
        <dbReference type="Pfam" id="PF04991"/>
    </source>
</evidence>
<dbReference type="Proteomes" id="UP000887567">
    <property type="component" value="Unplaced"/>
</dbReference>
<reference evidence="2" key="1">
    <citation type="submission" date="2022-11" db="UniProtKB">
        <authorList>
            <consortium name="EnsemblMetazoa"/>
        </authorList>
    </citation>
    <scope>IDENTIFICATION</scope>
</reference>
<dbReference type="PANTHER" id="PTHR13627:SF32">
    <property type="entry name" value="AGAP006029-PA"/>
    <property type="match status" value="1"/>
</dbReference>
<organism evidence="2 3">
    <name type="scientific">Exaiptasia diaphana</name>
    <name type="common">Tropical sea anemone</name>
    <name type="synonym">Aiptasia pulchella</name>
    <dbReference type="NCBI Taxonomy" id="2652724"/>
    <lineage>
        <taxon>Eukaryota</taxon>
        <taxon>Metazoa</taxon>
        <taxon>Cnidaria</taxon>
        <taxon>Anthozoa</taxon>
        <taxon>Hexacorallia</taxon>
        <taxon>Actiniaria</taxon>
        <taxon>Aiptasiidae</taxon>
        <taxon>Exaiptasia</taxon>
    </lineage>
</organism>
<dbReference type="InterPro" id="IPR052613">
    <property type="entry name" value="LicD_transferase"/>
</dbReference>
<proteinExistence type="predicted"/>
<dbReference type="AlphaFoldDB" id="A0A913Y0N4"/>
<keyword evidence="3" id="KW-1185">Reference proteome</keyword>
<dbReference type="OMA" id="VICKRTT"/>
<feature type="domain" description="LicD/FKTN/FKRP nucleotidyltransferase" evidence="1">
    <location>
        <begin position="92"/>
        <end position="140"/>
    </location>
</feature>
<dbReference type="PANTHER" id="PTHR13627">
    <property type="entry name" value="FUKUTIN RELATED PROTEIN"/>
    <property type="match status" value="1"/>
</dbReference>
<accession>A0A913Y0N4</accession>
<sequence length="249" mass="29252">MLQSLRFCSARCTGDRNSPNWRNTRTSERTVICKRTTIFTIIVVGFIYYEINVHNFSWYTNNSGGPCKISKKDMMDLLSLSQDTSIVLNRLKINHFLVYGSLWGGLRNNGPLPWDTDFDFGIFYNEIIKYSEQEVKDKFKAFDINCYYSYRFGFYRVTRGSARGDLMIFRDYYNNGWMHRIGVEAYLAFVNYRKFHVFPAHLVKLPLDSSPFGRVNVSIPHGGVEIQRYFYPHDWWKISKPGGCINHFV</sequence>
<protein>
    <recommendedName>
        <fullName evidence="1">LicD/FKTN/FKRP nucleotidyltransferase domain-containing protein</fullName>
    </recommendedName>
</protein>
<dbReference type="RefSeq" id="XP_020912224.1">
    <property type="nucleotide sequence ID" value="XM_021056565.2"/>
</dbReference>
<dbReference type="EnsemblMetazoa" id="XM_021056565.2">
    <property type="protein sequence ID" value="XP_020912224.1"/>
    <property type="gene ID" value="LOC110249975"/>
</dbReference>
<dbReference type="GO" id="GO:0009100">
    <property type="term" value="P:glycoprotein metabolic process"/>
    <property type="evidence" value="ECO:0007669"/>
    <property type="project" value="UniProtKB-ARBA"/>
</dbReference>
<dbReference type="InterPro" id="IPR007074">
    <property type="entry name" value="LicD/FKTN/FKRP_NTP_transf"/>
</dbReference>
<dbReference type="OrthoDB" id="444255at2759"/>
<evidence type="ECO:0000313" key="2">
    <source>
        <dbReference type="EnsemblMetazoa" id="XP_020912224.1"/>
    </source>
</evidence>
<dbReference type="GeneID" id="110249975"/>
<dbReference type="KEGG" id="epa:110249975"/>
<name>A0A913Y0N4_EXADI</name>
<evidence type="ECO:0000313" key="3">
    <source>
        <dbReference type="Proteomes" id="UP000887567"/>
    </source>
</evidence>